<accession>A0A8W8NZW6</accession>
<dbReference type="InterPro" id="IPR009003">
    <property type="entry name" value="Peptidase_S1_PA"/>
</dbReference>
<dbReference type="EnsemblMetazoa" id="G8962.1">
    <property type="protein sequence ID" value="G8962.1:cds"/>
    <property type="gene ID" value="G8962"/>
</dbReference>
<name>A0A8W8NZW6_MAGGI</name>
<evidence type="ECO:0000313" key="2">
    <source>
        <dbReference type="EnsemblMetazoa" id="G8962.1:cds"/>
    </source>
</evidence>
<feature type="region of interest" description="Disordered" evidence="1">
    <location>
        <begin position="25"/>
        <end position="46"/>
    </location>
</feature>
<dbReference type="Proteomes" id="UP000005408">
    <property type="component" value="Unassembled WGS sequence"/>
</dbReference>
<dbReference type="AlphaFoldDB" id="A0A8W8NZW6"/>
<evidence type="ECO:0000313" key="3">
    <source>
        <dbReference type="Proteomes" id="UP000005408"/>
    </source>
</evidence>
<organism evidence="2 3">
    <name type="scientific">Magallana gigas</name>
    <name type="common">Pacific oyster</name>
    <name type="synonym">Crassostrea gigas</name>
    <dbReference type="NCBI Taxonomy" id="29159"/>
    <lineage>
        <taxon>Eukaryota</taxon>
        <taxon>Metazoa</taxon>
        <taxon>Spiralia</taxon>
        <taxon>Lophotrochozoa</taxon>
        <taxon>Mollusca</taxon>
        <taxon>Bivalvia</taxon>
        <taxon>Autobranchia</taxon>
        <taxon>Pteriomorphia</taxon>
        <taxon>Ostreida</taxon>
        <taxon>Ostreoidea</taxon>
        <taxon>Ostreidae</taxon>
        <taxon>Magallana</taxon>
    </lineage>
</organism>
<reference evidence="2" key="1">
    <citation type="submission" date="2022-08" db="UniProtKB">
        <authorList>
            <consortium name="EnsemblMetazoa"/>
        </authorList>
    </citation>
    <scope>IDENTIFICATION</scope>
    <source>
        <strain evidence="2">05x7-T-G4-1.051#20</strain>
    </source>
</reference>
<feature type="compositionally biased region" description="Low complexity" evidence="1">
    <location>
        <begin position="588"/>
        <end position="605"/>
    </location>
</feature>
<protein>
    <recommendedName>
        <fullName evidence="4">Peptidase S1 domain-containing protein</fullName>
    </recommendedName>
</protein>
<keyword evidence="3" id="KW-1185">Reference proteome</keyword>
<dbReference type="SUPFAM" id="SSF50494">
    <property type="entry name" value="Trypsin-like serine proteases"/>
    <property type="match status" value="1"/>
</dbReference>
<sequence length="605" mass="68627">MLLCYGLLFADVEVRVASAPAYHKKNNHHDVGQHMHRPKARTYSAPPNHGCSHKLKSMDCNSSCDLNKGKRENDIKQNLLQGTFTRRVGTVSQPKIQLFYYKANSFQHFDYIYKLTRDCKLRNFRGIHCNCIETTPMPKDVILEIGIVGDFTEENLRFITKSKDENKEENIRAITSCLEKPIHQMLQNWSAYLETKGLGKHTSRVIAEIKAIGKQLELEESKGTAAVFEMKCQSIVPGDMKDYLFGSSDVNAFGIWGNFSFKIFVKKTTDQTELKNELIKRYRHFFDIYPLDVEVGNFIEHRTLKQGDPIFANNACEKPPTGTLGGFVMKVNEERKKYALTCNHIFPSRNQIAYADGSDDGRRKQIGSCVFSRSDMSCDFAAIEMNDTILNECDVIFRRDDGKNINAHIYDETLEKIGFVYKIGATTDVTQGYILSSEFYNKHTAEGNRECIFLVKGTDGNFSEEGDSGSLVFSRPRNIQQNYVDIVGMVYAKNRKAKDDDEVEIYNRTDTESEILHSNQNISTEVKNAHENIQQTPLLSRENDGQRVAENDQNAEDFSFCYRLNTALALFKQDQGPGFDVRFKDDLSSSSSATSLSSGSDVEAV</sequence>
<feature type="region of interest" description="Disordered" evidence="1">
    <location>
        <begin position="586"/>
        <end position="605"/>
    </location>
</feature>
<evidence type="ECO:0008006" key="4">
    <source>
        <dbReference type="Google" id="ProtNLM"/>
    </source>
</evidence>
<proteinExistence type="predicted"/>
<evidence type="ECO:0000256" key="1">
    <source>
        <dbReference type="SAM" id="MobiDB-lite"/>
    </source>
</evidence>